<gene>
    <name evidence="3" type="ORF">EDD34_3347</name>
</gene>
<dbReference type="OrthoDB" id="9779865at2"/>
<dbReference type="SUPFAM" id="SSF55486">
    <property type="entry name" value="Metalloproteases ('zincins'), catalytic domain"/>
    <property type="match status" value="1"/>
</dbReference>
<dbReference type="AlphaFoldDB" id="A0A3N4YT91"/>
<feature type="domain" description="DUF3152" evidence="2">
    <location>
        <begin position="129"/>
        <end position="294"/>
    </location>
</feature>
<proteinExistence type="predicted"/>
<evidence type="ECO:0000313" key="3">
    <source>
        <dbReference type="EMBL" id="RPF22676.1"/>
    </source>
</evidence>
<dbReference type="GO" id="GO:0008237">
    <property type="term" value="F:metallopeptidase activity"/>
    <property type="evidence" value="ECO:0007669"/>
    <property type="project" value="InterPro"/>
</dbReference>
<feature type="compositionally biased region" description="Basic and acidic residues" evidence="1">
    <location>
        <begin position="105"/>
        <end position="114"/>
    </location>
</feature>
<organism evidence="3 4">
    <name type="scientific">Myceligenerans xiligouense</name>
    <dbReference type="NCBI Taxonomy" id="253184"/>
    <lineage>
        <taxon>Bacteria</taxon>
        <taxon>Bacillati</taxon>
        <taxon>Actinomycetota</taxon>
        <taxon>Actinomycetes</taxon>
        <taxon>Micrococcales</taxon>
        <taxon>Promicromonosporaceae</taxon>
        <taxon>Myceligenerans</taxon>
    </lineage>
</organism>
<evidence type="ECO:0000259" key="2">
    <source>
        <dbReference type="Pfam" id="PF11350"/>
    </source>
</evidence>
<evidence type="ECO:0000313" key="4">
    <source>
        <dbReference type="Proteomes" id="UP000280501"/>
    </source>
</evidence>
<dbReference type="EMBL" id="RKQZ01000001">
    <property type="protein sequence ID" value="RPF22676.1"/>
    <property type="molecule type" value="Genomic_DNA"/>
</dbReference>
<feature type="compositionally biased region" description="Low complexity" evidence="1">
    <location>
        <begin position="81"/>
        <end position="104"/>
    </location>
</feature>
<sequence>MPARDRFVTSWHDVLVQKVPRPGRSALALLLVLVVGVSAGAAATAYQRPAESRAAVQGFLDQVSGAEAGVTHEENTLVDAAAAPSSATEPSDTAPGAAPSASRTAPERAARRAPEPSPVPDPGSGLLDDAEVPRKASGKLRTVPGRERAPGDGEVLRVRVAVERGLPVDQGIFADAVMATLNDPRGWSSVDGVTFARTDSDDYDFRVVLAGPTTTDELCHPLDTGGTLSCGVIGTAVLNFRRWVDGSDAWESDARYRQYLVNHEVGHVIGHPHDECAGKGKRATVMLQQTLSTQGCRPQPWPAPGKG</sequence>
<keyword evidence="4" id="KW-1185">Reference proteome</keyword>
<dbReference type="InterPro" id="IPR022603">
    <property type="entry name" value="DUF3152"/>
</dbReference>
<name>A0A3N4YT91_9MICO</name>
<reference evidence="3 4" key="1">
    <citation type="submission" date="2018-11" db="EMBL/GenBank/DDBJ databases">
        <title>Sequencing the genomes of 1000 actinobacteria strains.</title>
        <authorList>
            <person name="Klenk H.-P."/>
        </authorList>
    </citation>
    <scope>NUCLEOTIDE SEQUENCE [LARGE SCALE GENOMIC DNA]</scope>
    <source>
        <strain evidence="3 4">DSM 15700</strain>
    </source>
</reference>
<dbReference type="InterPro" id="IPR024079">
    <property type="entry name" value="MetalloPept_cat_dom_sf"/>
</dbReference>
<dbReference type="Proteomes" id="UP000280501">
    <property type="component" value="Unassembled WGS sequence"/>
</dbReference>
<comment type="caution">
    <text evidence="3">The sequence shown here is derived from an EMBL/GenBank/DDBJ whole genome shotgun (WGS) entry which is preliminary data.</text>
</comment>
<feature type="region of interest" description="Disordered" evidence="1">
    <location>
        <begin position="81"/>
        <end position="151"/>
    </location>
</feature>
<protein>
    <submittedName>
        <fullName evidence="3">Uncharacterized protein DUF3152</fullName>
    </submittedName>
</protein>
<evidence type="ECO:0000256" key="1">
    <source>
        <dbReference type="SAM" id="MobiDB-lite"/>
    </source>
</evidence>
<accession>A0A3N4YT91</accession>
<dbReference type="Pfam" id="PF11350">
    <property type="entry name" value="DUF3152"/>
    <property type="match status" value="1"/>
</dbReference>
<dbReference type="Gene3D" id="3.40.390.10">
    <property type="entry name" value="Collagenase (Catalytic Domain)"/>
    <property type="match status" value="1"/>
</dbReference>